<dbReference type="SUPFAM" id="SSF55073">
    <property type="entry name" value="Nucleotide cyclase"/>
    <property type="match status" value="1"/>
</dbReference>
<dbReference type="NCBIfam" id="TIGR00254">
    <property type="entry name" value="GGDEF"/>
    <property type="match status" value="1"/>
</dbReference>
<evidence type="ECO:0000313" key="4">
    <source>
        <dbReference type="EMBL" id="GAA5171967.1"/>
    </source>
</evidence>
<keyword evidence="5" id="KW-1185">Reference proteome</keyword>
<dbReference type="SMART" id="SM00267">
    <property type="entry name" value="GGDEF"/>
    <property type="match status" value="1"/>
</dbReference>
<dbReference type="PROSITE" id="PS50887">
    <property type="entry name" value="GGDEF"/>
    <property type="match status" value="1"/>
</dbReference>
<protein>
    <recommendedName>
        <fullName evidence="1">diguanylate cyclase</fullName>
        <ecNumber evidence="1">2.7.7.65</ecNumber>
    </recommendedName>
</protein>
<proteinExistence type="predicted"/>
<dbReference type="InterPro" id="IPR007894">
    <property type="entry name" value="MASE2"/>
</dbReference>
<name>A0ABP9R6D1_9GAMM</name>
<gene>
    <name evidence="4" type="ORF">GCM10023342_07620</name>
</gene>
<comment type="caution">
    <text evidence="4">The sequence shown here is derived from an EMBL/GenBank/DDBJ whole genome shotgun (WGS) entry which is preliminary data.</text>
</comment>
<sequence length="354" mass="38909">MSAAAATLRRDPRLALSRRAYLPRIIGLGLGSLCVAATLYETAAGWPLWTLLAINGLAWPHIARWWTARSREPHTHERRLLLLDTLLGGVWIAAMGFSVLPGAVFATLLCFNNIAVGGLRMLARGLIALGAGATVGWLALDVPAFTLVPSPLSLFASLPLLIIYPLTIGQIVYRQAKALVEQKRLLTRFSRTDGLTGLYNRRHWEVLAERHFTAECPPITLALIALDHFKQINDTFGHAMGDQTLRRAAAFLRETLGDQALVGRYGGEEFGVLLPDTPIDQALAQLDALRERFARREVQGETLLPCTLSIGLAEATDAMNDYHDWLCHADQALYSAKTQGRNRVVAYTPITRSA</sequence>
<dbReference type="PANTHER" id="PTHR45138:SF24">
    <property type="entry name" value="DIGUANYLATE CYCLASE DGCC-RELATED"/>
    <property type="match status" value="1"/>
</dbReference>
<organism evidence="4 5">
    <name type="scientific">Modicisalibacter zincidurans</name>
    <dbReference type="NCBI Taxonomy" id="1178777"/>
    <lineage>
        <taxon>Bacteria</taxon>
        <taxon>Pseudomonadati</taxon>
        <taxon>Pseudomonadota</taxon>
        <taxon>Gammaproteobacteria</taxon>
        <taxon>Oceanospirillales</taxon>
        <taxon>Halomonadaceae</taxon>
        <taxon>Modicisalibacter</taxon>
    </lineage>
</organism>
<evidence type="ECO:0000256" key="2">
    <source>
        <dbReference type="SAM" id="Phobius"/>
    </source>
</evidence>
<dbReference type="CDD" id="cd01949">
    <property type="entry name" value="GGDEF"/>
    <property type="match status" value="1"/>
</dbReference>
<feature type="transmembrane region" description="Helical" evidence="2">
    <location>
        <begin position="126"/>
        <end position="148"/>
    </location>
</feature>
<evidence type="ECO:0000256" key="1">
    <source>
        <dbReference type="ARBA" id="ARBA00012528"/>
    </source>
</evidence>
<dbReference type="EMBL" id="BAABKI010000010">
    <property type="protein sequence ID" value="GAA5171967.1"/>
    <property type="molecule type" value="Genomic_DNA"/>
</dbReference>
<evidence type="ECO:0000259" key="3">
    <source>
        <dbReference type="PROSITE" id="PS50887"/>
    </source>
</evidence>
<dbReference type="Pfam" id="PF00990">
    <property type="entry name" value="GGDEF"/>
    <property type="match status" value="1"/>
</dbReference>
<feature type="transmembrane region" description="Helical" evidence="2">
    <location>
        <begin position="154"/>
        <end position="173"/>
    </location>
</feature>
<keyword evidence="2" id="KW-1133">Transmembrane helix</keyword>
<dbReference type="Gene3D" id="3.30.70.270">
    <property type="match status" value="1"/>
</dbReference>
<dbReference type="InterPro" id="IPR000160">
    <property type="entry name" value="GGDEF_dom"/>
</dbReference>
<feature type="domain" description="GGDEF" evidence="3">
    <location>
        <begin position="217"/>
        <end position="349"/>
    </location>
</feature>
<reference evidence="5" key="1">
    <citation type="journal article" date="2019" name="Int. J. Syst. Evol. Microbiol.">
        <title>The Global Catalogue of Microorganisms (GCM) 10K type strain sequencing project: providing services to taxonomists for standard genome sequencing and annotation.</title>
        <authorList>
            <consortium name="The Broad Institute Genomics Platform"/>
            <consortium name="The Broad Institute Genome Sequencing Center for Infectious Disease"/>
            <person name="Wu L."/>
            <person name="Ma J."/>
        </authorList>
    </citation>
    <scope>NUCLEOTIDE SEQUENCE [LARGE SCALE GENOMIC DNA]</scope>
    <source>
        <strain evidence="5">JCM 18472</strain>
    </source>
</reference>
<dbReference type="EC" id="2.7.7.65" evidence="1"/>
<feature type="transmembrane region" description="Helical" evidence="2">
    <location>
        <begin position="21"/>
        <end position="40"/>
    </location>
</feature>
<dbReference type="Proteomes" id="UP001500074">
    <property type="component" value="Unassembled WGS sequence"/>
</dbReference>
<dbReference type="InterPro" id="IPR043128">
    <property type="entry name" value="Rev_trsase/Diguanyl_cyclase"/>
</dbReference>
<accession>A0ABP9R6D1</accession>
<dbReference type="InterPro" id="IPR050469">
    <property type="entry name" value="Diguanylate_Cyclase"/>
</dbReference>
<keyword evidence="2" id="KW-0472">Membrane</keyword>
<keyword evidence="2" id="KW-0812">Transmembrane</keyword>
<dbReference type="RefSeq" id="WP_035575044.1">
    <property type="nucleotide sequence ID" value="NZ_BAABKI010000010.1"/>
</dbReference>
<dbReference type="PANTHER" id="PTHR45138">
    <property type="entry name" value="REGULATORY COMPONENTS OF SENSORY TRANSDUCTION SYSTEM"/>
    <property type="match status" value="1"/>
</dbReference>
<dbReference type="InterPro" id="IPR029787">
    <property type="entry name" value="Nucleotide_cyclase"/>
</dbReference>
<evidence type="ECO:0000313" key="5">
    <source>
        <dbReference type="Proteomes" id="UP001500074"/>
    </source>
</evidence>
<dbReference type="Pfam" id="PF05230">
    <property type="entry name" value="MASE2"/>
    <property type="match status" value="1"/>
</dbReference>